<dbReference type="EMBL" id="FOZG01000001">
    <property type="protein sequence ID" value="SFR87859.1"/>
    <property type="molecule type" value="Genomic_DNA"/>
</dbReference>
<proteinExistence type="predicted"/>
<dbReference type="OrthoDB" id="7164001at2"/>
<evidence type="ECO:0000259" key="3">
    <source>
        <dbReference type="Pfam" id="PF02470"/>
    </source>
</evidence>
<evidence type="ECO:0000313" key="5">
    <source>
        <dbReference type="Proteomes" id="UP000198824"/>
    </source>
</evidence>
<name>A0A1I6K9G6_9SPHN</name>
<feature type="domain" description="Mce/MlaD" evidence="3">
    <location>
        <begin position="41"/>
        <end position="118"/>
    </location>
</feature>
<keyword evidence="2" id="KW-1133">Transmembrane helix</keyword>
<dbReference type="AlphaFoldDB" id="A0A1I6K9G6"/>
<gene>
    <name evidence="4" type="ORF">SAMN05192580_1474</name>
</gene>
<dbReference type="STRING" id="1166337.SAMN05192580_1474"/>
<organism evidence="4 5">
    <name type="scientific">Sphingomonas jatrophae</name>
    <dbReference type="NCBI Taxonomy" id="1166337"/>
    <lineage>
        <taxon>Bacteria</taxon>
        <taxon>Pseudomonadati</taxon>
        <taxon>Pseudomonadota</taxon>
        <taxon>Alphaproteobacteria</taxon>
        <taxon>Sphingomonadales</taxon>
        <taxon>Sphingomonadaceae</taxon>
        <taxon>Sphingomonas</taxon>
    </lineage>
</organism>
<dbReference type="Pfam" id="PF02470">
    <property type="entry name" value="MlaD"/>
    <property type="match status" value="1"/>
</dbReference>
<dbReference type="PANTHER" id="PTHR33371:SF4">
    <property type="entry name" value="INTERMEMBRANE PHOSPHOLIPID TRANSPORT SYSTEM BINDING PROTEIN MLAD"/>
    <property type="match status" value="1"/>
</dbReference>
<dbReference type="PANTHER" id="PTHR33371">
    <property type="entry name" value="INTERMEMBRANE PHOSPHOLIPID TRANSPORT SYSTEM BINDING PROTEIN MLAD-RELATED"/>
    <property type="match status" value="1"/>
</dbReference>
<sequence length="171" mass="17024">MKAAIKENVAEALIGLAVVLLAVWFVSMAWTRTGGGRAANAVEVNALFPNASGVNIGTDVRVAGLKVGSVIGQSLDPATWQVKLVFALDPSIKLPSDSSAAITSEGLLGSTFVGITPGGSETALKSGDTIVDTQGAMDLMGLIGGFINKTPSSSPPSSEGADAGSASAPAP</sequence>
<evidence type="ECO:0000256" key="1">
    <source>
        <dbReference type="SAM" id="MobiDB-lite"/>
    </source>
</evidence>
<keyword evidence="2" id="KW-0472">Membrane</keyword>
<dbReference type="InterPro" id="IPR052336">
    <property type="entry name" value="MlaD_Phospholipid_Transporter"/>
</dbReference>
<feature type="region of interest" description="Disordered" evidence="1">
    <location>
        <begin position="148"/>
        <end position="171"/>
    </location>
</feature>
<feature type="compositionally biased region" description="Low complexity" evidence="1">
    <location>
        <begin position="151"/>
        <end position="171"/>
    </location>
</feature>
<dbReference type="InterPro" id="IPR003399">
    <property type="entry name" value="Mce/MlaD"/>
</dbReference>
<evidence type="ECO:0000256" key="2">
    <source>
        <dbReference type="SAM" id="Phobius"/>
    </source>
</evidence>
<accession>A0A1I6K9G6</accession>
<dbReference type="RefSeq" id="WP_093312850.1">
    <property type="nucleotide sequence ID" value="NZ_FOZG01000001.1"/>
</dbReference>
<dbReference type="Proteomes" id="UP000198824">
    <property type="component" value="Unassembled WGS sequence"/>
</dbReference>
<keyword evidence="2" id="KW-0812">Transmembrane</keyword>
<evidence type="ECO:0000313" key="4">
    <source>
        <dbReference type="EMBL" id="SFR87859.1"/>
    </source>
</evidence>
<reference evidence="4 5" key="1">
    <citation type="submission" date="2016-10" db="EMBL/GenBank/DDBJ databases">
        <authorList>
            <person name="de Groot N.N."/>
        </authorList>
    </citation>
    <scope>NUCLEOTIDE SEQUENCE [LARGE SCALE GENOMIC DNA]</scope>
    <source>
        <strain evidence="4 5">S5-249</strain>
    </source>
</reference>
<feature type="transmembrane region" description="Helical" evidence="2">
    <location>
        <begin position="12"/>
        <end position="30"/>
    </location>
</feature>
<keyword evidence="5" id="KW-1185">Reference proteome</keyword>
<protein>
    <submittedName>
        <fullName evidence="4">Phospholipid/cholesterol/gamma-HCH transport system substrate-binding protein</fullName>
    </submittedName>
</protein>